<dbReference type="EMBL" id="KV918811">
    <property type="protein sequence ID" value="OSX78529.1"/>
    <property type="molecule type" value="Genomic_DNA"/>
</dbReference>
<dbReference type="AlphaFoldDB" id="A0A1X6PC74"/>
<evidence type="ECO:0000256" key="1">
    <source>
        <dbReference type="SAM" id="MobiDB-lite"/>
    </source>
</evidence>
<accession>A0A1X6PC74</accession>
<evidence type="ECO:0000313" key="3">
    <source>
        <dbReference type="Proteomes" id="UP000218209"/>
    </source>
</evidence>
<gene>
    <name evidence="2" type="ORF">BU14_0107s0037</name>
</gene>
<protein>
    <submittedName>
        <fullName evidence="2">Uncharacterized protein</fullName>
    </submittedName>
</protein>
<keyword evidence="3" id="KW-1185">Reference proteome</keyword>
<reference evidence="2 3" key="1">
    <citation type="submission" date="2017-03" db="EMBL/GenBank/DDBJ databases">
        <title>WGS assembly of Porphyra umbilicalis.</title>
        <authorList>
            <person name="Brawley S.H."/>
            <person name="Blouin N.A."/>
            <person name="Ficko-Blean E."/>
            <person name="Wheeler G.L."/>
            <person name="Lohr M."/>
            <person name="Goodson H.V."/>
            <person name="Jenkins J.W."/>
            <person name="Blaby-Haas C.E."/>
            <person name="Helliwell K.E."/>
            <person name="Chan C."/>
            <person name="Marriage T."/>
            <person name="Bhattacharya D."/>
            <person name="Klein A.S."/>
            <person name="Badis Y."/>
            <person name="Brodie J."/>
            <person name="Cao Y."/>
            <person name="Collen J."/>
            <person name="Dittami S.M."/>
            <person name="Gachon C.M."/>
            <person name="Green B.R."/>
            <person name="Karpowicz S."/>
            <person name="Kim J.W."/>
            <person name="Kudahl U."/>
            <person name="Lin S."/>
            <person name="Michel G."/>
            <person name="Mittag M."/>
            <person name="Olson B.J."/>
            <person name="Pangilinan J."/>
            <person name="Peng Y."/>
            <person name="Qiu H."/>
            <person name="Shu S."/>
            <person name="Singer J.T."/>
            <person name="Smith A.G."/>
            <person name="Sprecher B.N."/>
            <person name="Wagner V."/>
            <person name="Wang W."/>
            <person name="Wang Z.-Y."/>
            <person name="Yan J."/>
            <person name="Yarish C."/>
            <person name="Zoeuner-Riek S."/>
            <person name="Zhuang Y."/>
            <person name="Zou Y."/>
            <person name="Lindquist E.A."/>
            <person name="Grimwood J."/>
            <person name="Barry K."/>
            <person name="Rokhsar D.S."/>
            <person name="Schmutz J."/>
            <person name="Stiller J.W."/>
            <person name="Grossman A.R."/>
            <person name="Prochnik S.E."/>
        </authorList>
    </citation>
    <scope>NUCLEOTIDE SEQUENCE [LARGE SCALE GENOMIC DNA]</scope>
    <source>
        <strain evidence="2">4086291</strain>
    </source>
</reference>
<feature type="region of interest" description="Disordered" evidence="1">
    <location>
        <begin position="99"/>
        <end position="121"/>
    </location>
</feature>
<name>A0A1X6PC74_PORUM</name>
<evidence type="ECO:0000313" key="2">
    <source>
        <dbReference type="EMBL" id="OSX78529.1"/>
    </source>
</evidence>
<feature type="region of interest" description="Disordered" evidence="1">
    <location>
        <begin position="165"/>
        <end position="185"/>
    </location>
</feature>
<proteinExistence type="predicted"/>
<sequence length="231" mass="22567">MAELYQWPFEDVDADIAGVVIKGASDSQVRGFMLNSGMLSSAQVAECLCSAMSPPLRRASLSSIAYAVQRVVDTTAAAAADATGSGPVGAASVAFPATTAGRGPVASPRAESTLPNRGTTARTIGARRAVAILAPPGFRGLPRPVAGGLSQRVTPTPAAHIAAAAPRTSDASVTPAASTANAAPSAGSGTALMPLVAVAHVTAVAAPEVSSMAPAAAAAAGLRNVGTATDA</sequence>
<organism evidence="2 3">
    <name type="scientific">Porphyra umbilicalis</name>
    <name type="common">Purple laver</name>
    <name type="synonym">Red alga</name>
    <dbReference type="NCBI Taxonomy" id="2786"/>
    <lineage>
        <taxon>Eukaryota</taxon>
        <taxon>Rhodophyta</taxon>
        <taxon>Bangiophyceae</taxon>
        <taxon>Bangiales</taxon>
        <taxon>Bangiaceae</taxon>
        <taxon>Porphyra</taxon>
    </lineage>
</organism>
<dbReference type="Proteomes" id="UP000218209">
    <property type="component" value="Unassembled WGS sequence"/>
</dbReference>